<feature type="transmembrane region" description="Helical" evidence="16">
    <location>
        <begin position="526"/>
        <end position="547"/>
    </location>
</feature>
<keyword evidence="5" id="KW-0997">Cell inner membrane</keyword>
<organism evidence="18 19">
    <name type="scientific">Pararhodospirillum oryzae</name>
    <dbReference type="NCBI Taxonomy" id="478448"/>
    <lineage>
        <taxon>Bacteria</taxon>
        <taxon>Pseudomonadati</taxon>
        <taxon>Pseudomonadota</taxon>
        <taxon>Alphaproteobacteria</taxon>
        <taxon>Rhodospirillales</taxon>
        <taxon>Rhodospirillaceae</taxon>
        <taxon>Pararhodospirillum</taxon>
    </lineage>
</organism>
<evidence type="ECO:0000256" key="2">
    <source>
        <dbReference type="ARBA" id="ARBA00022448"/>
    </source>
</evidence>
<dbReference type="NCBIfam" id="NF007105">
    <property type="entry name" value="PRK09554.1"/>
    <property type="match status" value="1"/>
</dbReference>
<dbReference type="Gene3D" id="3.40.50.300">
    <property type="entry name" value="P-loop containing nucleotide triphosphate hydrolases"/>
    <property type="match status" value="1"/>
</dbReference>
<evidence type="ECO:0000256" key="8">
    <source>
        <dbReference type="ARBA" id="ARBA00022989"/>
    </source>
</evidence>
<dbReference type="Proteomes" id="UP000321567">
    <property type="component" value="Unassembled WGS sequence"/>
</dbReference>
<dbReference type="RefSeq" id="WP_147162601.1">
    <property type="nucleotide sequence ID" value="NZ_BJZO01000011.1"/>
</dbReference>
<dbReference type="PROSITE" id="PS51711">
    <property type="entry name" value="G_FEOB"/>
    <property type="match status" value="1"/>
</dbReference>
<dbReference type="InterPro" id="IPR003373">
    <property type="entry name" value="Fe2_transport_prot-B"/>
</dbReference>
<name>A0A512H550_9PROT</name>
<dbReference type="OrthoDB" id="9809127at2"/>
<feature type="transmembrane region" description="Helical" evidence="16">
    <location>
        <begin position="292"/>
        <end position="315"/>
    </location>
</feature>
<evidence type="ECO:0000256" key="16">
    <source>
        <dbReference type="RuleBase" id="RU362098"/>
    </source>
</evidence>
<evidence type="ECO:0000256" key="12">
    <source>
        <dbReference type="ARBA" id="ARBA00023136"/>
    </source>
</evidence>
<dbReference type="InterPro" id="IPR011640">
    <property type="entry name" value="Fe2_transport_prot_B_C"/>
</dbReference>
<dbReference type="NCBIfam" id="TIGR00231">
    <property type="entry name" value="small_GTP"/>
    <property type="match status" value="1"/>
</dbReference>
<proteinExistence type="inferred from homology"/>
<evidence type="ECO:0000256" key="7">
    <source>
        <dbReference type="ARBA" id="ARBA00022741"/>
    </source>
</evidence>
<dbReference type="InterPro" id="IPR041069">
    <property type="entry name" value="FeoB_Cyto"/>
</dbReference>
<feature type="transmembrane region" description="Helical" evidence="16">
    <location>
        <begin position="436"/>
        <end position="462"/>
    </location>
</feature>
<evidence type="ECO:0000256" key="6">
    <source>
        <dbReference type="ARBA" id="ARBA00022692"/>
    </source>
</evidence>
<dbReference type="Gene3D" id="1.10.287.1770">
    <property type="match status" value="1"/>
</dbReference>
<feature type="binding site" evidence="15">
    <location>
        <position position="32"/>
    </location>
    <ligand>
        <name>Mg(2+)</name>
        <dbReference type="ChEBI" id="CHEBI:18420"/>
        <label>2</label>
    </ligand>
</feature>
<dbReference type="PANTHER" id="PTHR43185">
    <property type="entry name" value="FERROUS IRON TRANSPORT PROTEIN B"/>
    <property type="match status" value="1"/>
</dbReference>
<dbReference type="GO" id="GO:0046872">
    <property type="term" value="F:metal ion binding"/>
    <property type="evidence" value="ECO:0007669"/>
    <property type="project" value="UniProtKB-KW"/>
</dbReference>
<keyword evidence="15" id="KW-0460">Magnesium</keyword>
<dbReference type="InterPro" id="IPR011642">
    <property type="entry name" value="Gate_dom"/>
</dbReference>
<evidence type="ECO:0000256" key="4">
    <source>
        <dbReference type="ARBA" id="ARBA00022496"/>
    </source>
</evidence>
<dbReference type="CDD" id="cd01879">
    <property type="entry name" value="FeoB"/>
    <property type="match status" value="1"/>
</dbReference>
<evidence type="ECO:0000256" key="10">
    <source>
        <dbReference type="ARBA" id="ARBA00023065"/>
    </source>
</evidence>
<dbReference type="GO" id="GO:0005886">
    <property type="term" value="C:plasma membrane"/>
    <property type="evidence" value="ECO:0007669"/>
    <property type="project" value="UniProtKB-SubCell"/>
</dbReference>
<feature type="binding site" evidence="14">
    <location>
        <begin position="43"/>
        <end position="47"/>
    </location>
    <ligand>
        <name>GTP</name>
        <dbReference type="ChEBI" id="CHEBI:37565"/>
        <label>1</label>
    </ligand>
</feature>
<keyword evidence="19" id="KW-1185">Reference proteome</keyword>
<feature type="binding site" evidence="14">
    <location>
        <begin position="18"/>
        <end position="25"/>
    </location>
    <ligand>
        <name>GTP</name>
        <dbReference type="ChEBI" id="CHEBI:37565"/>
        <label>1</label>
    </ligand>
</feature>
<keyword evidence="6 16" id="KW-0812">Transmembrane</keyword>
<dbReference type="Pfam" id="PF07670">
    <property type="entry name" value="Gate"/>
    <property type="match status" value="2"/>
</dbReference>
<feature type="binding site" evidence="14">
    <location>
        <begin position="64"/>
        <end position="67"/>
    </location>
    <ligand>
        <name>GTP</name>
        <dbReference type="ChEBI" id="CHEBI:37565"/>
        <label>1</label>
    </ligand>
</feature>
<dbReference type="InterPro" id="IPR050860">
    <property type="entry name" value="FeoB_GTPase"/>
</dbReference>
<keyword evidence="12 16" id="KW-0472">Membrane</keyword>
<evidence type="ECO:0000256" key="5">
    <source>
        <dbReference type="ARBA" id="ARBA00022519"/>
    </source>
</evidence>
<keyword evidence="3" id="KW-1003">Cell membrane</keyword>
<dbReference type="InterPro" id="IPR005225">
    <property type="entry name" value="Small_GTP-bd"/>
</dbReference>
<keyword evidence="7 14" id="KW-0547">Nucleotide-binding</keyword>
<feature type="transmembrane region" description="Helical" evidence="16">
    <location>
        <begin position="402"/>
        <end position="424"/>
    </location>
</feature>
<feature type="binding site" evidence="15">
    <location>
        <position position="33"/>
    </location>
    <ligand>
        <name>Mg(2+)</name>
        <dbReference type="ChEBI" id="CHEBI:18420"/>
        <label>2</label>
    </ligand>
</feature>
<dbReference type="InterPro" id="IPR006073">
    <property type="entry name" value="GTP-bd"/>
</dbReference>
<keyword evidence="15" id="KW-0479">Metal-binding</keyword>
<accession>A0A512H550</accession>
<dbReference type="Pfam" id="PF07664">
    <property type="entry name" value="FeoB_C"/>
    <property type="match status" value="1"/>
</dbReference>
<dbReference type="GO" id="GO:0015093">
    <property type="term" value="F:ferrous iron transmembrane transporter activity"/>
    <property type="evidence" value="ECO:0007669"/>
    <property type="project" value="UniProtKB-UniRule"/>
</dbReference>
<comment type="subcellular location">
    <subcellularLocation>
        <location evidence="1 16">Cell inner membrane</location>
        <topology evidence="1 16">Multi-pass membrane protein</topology>
    </subcellularLocation>
</comment>
<evidence type="ECO:0000256" key="15">
    <source>
        <dbReference type="PIRSR" id="PIRSR603373-2"/>
    </source>
</evidence>
<sequence length="784" mass="82345">MSSTSSQDPRQRTIALIGPPNSGKSTVFNRLTGATQRVGNFPGVTVDRKEGSCRLDGQSVAVIDLPGLYSLTPQDGDGGLDHAVARDYLASGAADLVLNVVDATRLEQSLYLTVQLLELGLPVVVALNLSDAAEDAGLRTDIETLSQRLGCPVVPVAATIGQGIPELKAHLFGRLPCPATSTLVAHAPAVETAVKAIESQLGERTGPWCSSSQRWLALTLLEGDHTVLARLPADIAPLVSDHRARIQEAEGDEADSLIAGARFELAHTLASTTQRRTSEGRAVDRTDSIDSVVLHPLLGIPVFLLVMYALFTFTINVGGAFIDFFDLAAGAIFVDGFGTILTAIGAPDWVRVLAADGLGGGIQVVATFIPVVGALYLALTVLEDSGYMARAAFVMDRAMNRIGLPGKAIVPLIVGFGCNVPAVMATRVLERPRDRALTIAMAPFMSCGARLAVYALFVAAFFPQGGQNVVMGLYLVGVLVAILTAVILRKTLLAGESSPFMLELPSYRMPRLRDVLLHTWTRLKVFVVKAGQVIALVVMVLNVLSALGPDGRFDHAGNDTSILAQVSKTAAPLFTPLGVEEENWPAVVGIVTGLFAKEAVVGTLDALYTATAEADAPADAEEAAFSLTDALAEAVATIPENFAGLGALLADPLDLESLADPGVEETSPTLNALAHGFDGPLGALSYMLFVLLYVPCVAVLGAIRRELGWGWTGFVTAWTTGTAYIVATITYQAGTFAQHPESSLAWILALGITVVLVITGMATVGRRTRSAGTSPAALAREGRA</sequence>
<feature type="transmembrane region" description="Helical" evidence="16">
    <location>
        <begin position="683"/>
        <end position="703"/>
    </location>
</feature>
<feature type="transmembrane region" description="Helical" evidence="16">
    <location>
        <begin position="327"/>
        <end position="346"/>
    </location>
</feature>
<keyword evidence="2 16" id="KW-0813">Transport</keyword>
<dbReference type="FunFam" id="3.40.50.300:FF:000426">
    <property type="entry name" value="Ferrous iron transport protein B"/>
    <property type="match status" value="1"/>
</dbReference>
<feature type="transmembrane region" description="Helical" evidence="16">
    <location>
        <begin position="358"/>
        <end position="382"/>
    </location>
</feature>
<keyword evidence="11 14" id="KW-0342">GTP-binding</keyword>
<evidence type="ECO:0000259" key="17">
    <source>
        <dbReference type="PROSITE" id="PS51711"/>
    </source>
</evidence>
<comment type="caution">
    <text evidence="18">The sequence shown here is derived from an EMBL/GenBank/DDBJ whole genome shotgun (WGS) entry which is preliminary data.</text>
</comment>
<evidence type="ECO:0000256" key="3">
    <source>
        <dbReference type="ARBA" id="ARBA00022475"/>
    </source>
</evidence>
<feature type="binding site" evidence="14">
    <location>
        <begin position="128"/>
        <end position="131"/>
    </location>
    <ligand>
        <name>GTP</name>
        <dbReference type="ChEBI" id="CHEBI:37565"/>
        <label>1</label>
    </ligand>
</feature>
<keyword evidence="10" id="KW-0406">Ion transport</keyword>
<protein>
    <recommendedName>
        <fullName evidence="13 16">Ferrous iron transport protein B</fullName>
    </recommendedName>
</protein>
<evidence type="ECO:0000256" key="9">
    <source>
        <dbReference type="ARBA" id="ARBA00023004"/>
    </source>
</evidence>
<evidence type="ECO:0000256" key="1">
    <source>
        <dbReference type="ARBA" id="ARBA00004429"/>
    </source>
</evidence>
<evidence type="ECO:0000256" key="11">
    <source>
        <dbReference type="ARBA" id="ARBA00023134"/>
    </source>
</evidence>
<dbReference type="PANTHER" id="PTHR43185:SF1">
    <property type="entry name" value="FE(2+) TRANSPORTER FEOB"/>
    <property type="match status" value="1"/>
</dbReference>
<dbReference type="Pfam" id="PF17910">
    <property type="entry name" value="FeoB_Cyto"/>
    <property type="match status" value="1"/>
</dbReference>
<dbReference type="InterPro" id="IPR027417">
    <property type="entry name" value="P-loop_NTPase"/>
</dbReference>
<dbReference type="InterPro" id="IPR030389">
    <property type="entry name" value="G_FEOB_dom"/>
</dbReference>
<feature type="transmembrane region" description="Helical" evidence="16">
    <location>
        <begin position="710"/>
        <end position="731"/>
    </location>
</feature>
<evidence type="ECO:0000256" key="14">
    <source>
        <dbReference type="PIRSR" id="PIRSR603373-1"/>
    </source>
</evidence>
<keyword evidence="9 16" id="KW-0408">Iron</keyword>
<dbReference type="EMBL" id="BJZO01000011">
    <property type="protein sequence ID" value="GEO80548.1"/>
    <property type="molecule type" value="Genomic_DNA"/>
</dbReference>
<evidence type="ECO:0000256" key="13">
    <source>
        <dbReference type="NCBIfam" id="TIGR00437"/>
    </source>
</evidence>
<feature type="binding site" evidence="15">
    <location>
        <position position="29"/>
    </location>
    <ligand>
        <name>Mg(2+)</name>
        <dbReference type="ChEBI" id="CHEBI:18420"/>
        <label>2</label>
    </ligand>
</feature>
<feature type="transmembrane region" description="Helical" evidence="16">
    <location>
        <begin position="468"/>
        <end position="488"/>
    </location>
</feature>
<feature type="domain" description="FeoB-type G" evidence="17">
    <location>
        <begin position="11"/>
        <end position="177"/>
    </location>
</feature>
<dbReference type="GO" id="GO:0005525">
    <property type="term" value="F:GTP binding"/>
    <property type="evidence" value="ECO:0007669"/>
    <property type="project" value="UniProtKB-KW"/>
</dbReference>
<evidence type="ECO:0000313" key="19">
    <source>
        <dbReference type="Proteomes" id="UP000321567"/>
    </source>
</evidence>
<dbReference type="AlphaFoldDB" id="A0A512H550"/>
<comment type="similarity">
    <text evidence="16">Belongs to the TRAFAC class TrmE-Era-EngA-EngB-Septin-like GTPase superfamily. FeoB GTPase (TC 9.A.8) family.</text>
</comment>
<dbReference type="NCBIfam" id="TIGR00437">
    <property type="entry name" value="feoB"/>
    <property type="match status" value="1"/>
</dbReference>
<evidence type="ECO:0000313" key="18">
    <source>
        <dbReference type="EMBL" id="GEO80548.1"/>
    </source>
</evidence>
<feature type="transmembrane region" description="Helical" evidence="16">
    <location>
        <begin position="743"/>
        <end position="764"/>
    </location>
</feature>
<dbReference type="SUPFAM" id="SSF52540">
    <property type="entry name" value="P-loop containing nucleoside triphosphate hydrolases"/>
    <property type="match status" value="1"/>
</dbReference>
<dbReference type="PRINTS" id="PR00326">
    <property type="entry name" value="GTP1OBG"/>
</dbReference>
<reference evidence="18 19" key="1">
    <citation type="submission" date="2019-07" db="EMBL/GenBank/DDBJ databases">
        <title>Whole genome shotgun sequence of Rhodospirillum oryzae NBRC 107573.</title>
        <authorList>
            <person name="Hosoyama A."/>
            <person name="Uohara A."/>
            <person name="Ohji S."/>
            <person name="Ichikawa N."/>
        </authorList>
    </citation>
    <scope>NUCLEOTIDE SEQUENCE [LARGE SCALE GENOMIC DNA]</scope>
    <source>
        <strain evidence="18 19">NBRC 107573</strain>
    </source>
</reference>
<gene>
    <name evidence="18" type="primary">feoB</name>
    <name evidence="18" type="ORF">ROR02_06790</name>
</gene>
<keyword evidence="8 16" id="KW-1133">Transmembrane helix</keyword>
<keyword evidence="4 16" id="KW-0410">Iron transport</keyword>
<dbReference type="Pfam" id="PF02421">
    <property type="entry name" value="FeoB_N"/>
    <property type="match status" value="1"/>
</dbReference>
<comment type="function">
    <text evidence="16">Probable transporter of a GTP-driven Fe(2+) uptake system.</text>
</comment>